<evidence type="ECO:0000313" key="3">
    <source>
        <dbReference type="Proteomes" id="UP001152024"/>
    </source>
</evidence>
<protein>
    <submittedName>
        <fullName evidence="2">Uncharacterized protein</fullName>
    </submittedName>
</protein>
<sequence>MSQEQFARFKNRGWEQTRVPRPTFNDGKKDSVPEQYWRKVRETIFPDSNERVLEDGTPQTVRALDSPAISPAETPAHDATDGPVMMSSVFGRSDSLTLMSREDRAKRMRELNQRLGRKRAPRRAWETADYKSDHIVSDLPELAPLHSDSLFQSMKRDTKERLSLGVPEEGPFQANEVGAEQSISKSPTDYDIFAGLPGLSMPAGDRDDLKAELLQKLYNDLRLIDPTFDCIERLNDALLPLVHSFALRMGLIGLSKAEEEIMLLFYRSRKFVHSPAPSRIYKATDLRLVS</sequence>
<organism evidence="2 3">
    <name type="scientific">Fusarium equiseti</name>
    <name type="common">Fusarium scirpi</name>
    <dbReference type="NCBI Taxonomy" id="61235"/>
    <lineage>
        <taxon>Eukaryota</taxon>
        <taxon>Fungi</taxon>
        <taxon>Dikarya</taxon>
        <taxon>Ascomycota</taxon>
        <taxon>Pezizomycotina</taxon>
        <taxon>Sordariomycetes</taxon>
        <taxon>Hypocreomycetidae</taxon>
        <taxon>Hypocreales</taxon>
        <taxon>Nectriaceae</taxon>
        <taxon>Fusarium</taxon>
        <taxon>Fusarium incarnatum-equiseti species complex</taxon>
    </lineage>
</organism>
<evidence type="ECO:0000313" key="2">
    <source>
        <dbReference type="EMBL" id="KAJ4114736.1"/>
    </source>
</evidence>
<feature type="region of interest" description="Disordered" evidence="1">
    <location>
        <begin position="1"/>
        <end position="32"/>
    </location>
</feature>
<evidence type="ECO:0000256" key="1">
    <source>
        <dbReference type="SAM" id="MobiDB-lite"/>
    </source>
</evidence>
<name>A0ABQ8QY03_FUSEQ</name>
<dbReference type="EMBL" id="JAOQBH010000028">
    <property type="protein sequence ID" value="KAJ4114736.1"/>
    <property type="molecule type" value="Genomic_DNA"/>
</dbReference>
<proteinExistence type="predicted"/>
<reference evidence="2" key="1">
    <citation type="submission" date="2022-09" db="EMBL/GenBank/DDBJ databases">
        <title>Fusarium specimens isolated from Avocado Roots.</title>
        <authorList>
            <person name="Stajich J."/>
            <person name="Roper C."/>
            <person name="Heimlech-Rivalta G."/>
        </authorList>
    </citation>
    <scope>NUCLEOTIDE SEQUENCE</scope>
    <source>
        <strain evidence="2">CF00095</strain>
    </source>
</reference>
<dbReference type="Proteomes" id="UP001152024">
    <property type="component" value="Unassembled WGS sequence"/>
</dbReference>
<gene>
    <name evidence="2" type="ORF">NW768_011290</name>
</gene>
<accession>A0ABQ8QY03</accession>
<comment type="caution">
    <text evidence="2">The sequence shown here is derived from an EMBL/GenBank/DDBJ whole genome shotgun (WGS) entry which is preliminary data.</text>
</comment>
<keyword evidence="3" id="KW-1185">Reference proteome</keyword>